<gene>
    <name evidence="5" type="ORF">CLV71_12757</name>
</gene>
<dbReference type="PANTHER" id="PTHR43214:SF24">
    <property type="entry name" value="TRANSCRIPTIONAL REGULATORY PROTEIN NARL-RELATED"/>
    <property type="match status" value="1"/>
</dbReference>
<keyword evidence="3" id="KW-0804">Transcription</keyword>
<dbReference type="OrthoDB" id="4309410at2"/>
<dbReference type="EMBL" id="SOCP01000027">
    <property type="protein sequence ID" value="TDV38614.1"/>
    <property type="molecule type" value="Genomic_DNA"/>
</dbReference>
<dbReference type="SUPFAM" id="SSF46894">
    <property type="entry name" value="C-terminal effector domain of the bipartite response regulators"/>
    <property type="match status" value="1"/>
</dbReference>
<dbReference type="GO" id="GO:0006355">
    <property type="term" value="P:regulation of DNA-templated transcription"/>
    <property type="evidence" value="ECO:0007669"/>
    <property type="project" value="InterPro"/>
</dbReference>
<comment type="caution">
    <text evidence="5">The sequence shown here is derived from an EMBL/GenBank/DDBJ whole genome shotgun (WGS) entry which is preliminary data.</text>
</comment>
<evidence type="ECO:0000256" key="2">
    <source>
        <dbReference type="ARBA" id="ARBA00023125"/>
    </source>
</evidence>
<dbReference type="PROSITE" id="PS50043">
    <property type="entry name" value="HTH_LUXR_2"/>
    <property type="match status" value="1"/>
</dbReference>
<evidence type="ECO:0000256" key="3">
    <source>
        <dbReference type="ARBA" id="ARBA00023163"/>
    </source>
</evidence>
<dbReference type="InterPro" id="IPR039420">
    <property type="entry name" value="WalR-like"/>
</dbReference>
<sequence>MRTEQCVRVVVLAADVLSCAGLTRYLESLAEVTLLEPDRRAEADVVLFAPECLSPGTFAALRRESRAGKPIVLVANDVSEADLLVAVECGVRAILSRAMATGDRLRQSVVATAARGGLLPPDLLGEVLHHVNYLQNDVLSPKGLNAAGLKSREIDVVRLMAEGLDTAEIASELSYSERTVKNMIYRFTSRLQLRSRPHAVAYALRAGVI</sequence>
<name>A0A4R7USA8_9PSEU</name>
<protein>
    <submittedName>
        <fullName evidence="5">DNA-binding NarL/FixJ family response regulator</fullName>
    </submittedName>
</protein>
<keyword evidence="2 5" id="KW-0238">DNA-binding</keyword>
<dbReference type="InterPro" id="IPR000792">
    <property type="entry name" value="Tscrpt_reg_LuxR_C"/>
</dbReference>
<proteinExistence type="predicted"/>
<evidence type="ECO:0000259" key="4">
    <source>
        <dbReference type="PROSITE" id="PS50043"/>
    </source>
</evidence>
<dbReference type="RefSeq" id="WP_133908946.1">
    <property type="nucleotide sequence ID" value="NZ_SOCP01000027.1"/>
</dbReference>
<accession>A0A4R7USA8</accession>
<dbReference type="SMART" id="SM00421">
    <property type="entry name" value="HTH_LUXR"/>
    <property type="match status" value="1"/>
</dbReference>
<dbReference type="GO" id="GO:0003677">
    <property type="term" value="F:DNA binding"/>
    <property type="evidence" value="ECO:0007669"/>
    <property type="project" value="UniProtKB-KW"/>
</dbReference>
<feature type="domain" description="HTH luxR-type" evidence="4">
    <location>
        <begin position="145"/>
        <end position="207"/>
    </location>
</feature>
<dbReference type="Proteomes" id="UP000294927">
    <property type="component" value="Unassembled WGS sequence"/>
</dbReference>
<dbReference type="PANTHER" id="PTHR43214">
    <property type="entry name" value="TWO-COMPONENT RESPONSE REGULATOR"/>
    <property type="match status" value="1"/>
</dbReference>
<keyword evidence="6" id="KW-1185">Reference proteome</keyword>
<dbReference type="Gene3D" id="3.40.50.2300">
    <property type="match status" value="1"/>
</dbReference>
<dbReference type="AlphaFoldDB" id="A0A4R7USA8"/>
<dbReference type="PRINTS" id="PR00038">
    <property type="entry name" value="HTHLUXR"/>
</dbReference>
<dbReference type="InterPro" id="IPR016032">
    <property type="entry name" value="Sig_transdc_resp-reg_C-effctor"/>
</dbReference>
<evidence type="ECO:0000313" key="6">
    <source>
        <dbReference type="Proteomes" id="UP000294927"/>
    </source>
</evidence>
<dbReference type="Pfam" id="PF00196">
    <property type="entry name" value="GerE"/>
    <property type="match status" value="1"/>
</dbReference>
<dbReference type="CDD" id="cd06170">
    <property type="entry name" value="LuxR_C_like"/>
    <property type="match status" value="1"/>
</dbReference>
<evidence type="ECO:0000256" key="1">
    <source>
        <dbReference type="ARBA" id="ARBA00023015"/>
    </source>
</evidence>
<keyword evidence="1" id="KW-0805">Transcription regulation</keyword>
<organism evidence="5 6">
    <name type="scientific">Actinophytocola oryzae</name>
    <dbReference type="NCBI Taxonomy" id="502181"/>
    <lineage>
        <taxon>Bacteria</taxon>
        <taxon>Bacillati</taxon>
        <taxon>Actinomycetota</taxon>
        <taxon>Actinomycetes</taxon>
        <taxon>Pseudonocardiales</taxon>
        <taxon>Pseudonocardiaceae</taxon>
    </lineage>
</organism>
<evidence type="ECO:0000313" key="5">
    <source>
        <dbReference type="EMBL" id="TDV38614.1"/>
    </source>
</evidence>
<reference evidence="5 6" key="1">
    <citation type="submission" date="2019-03" db="EMBL/GenBank/DDBJ databases">
        <title>Genomic Encyclopedia of Archaeal and Bacterial Type Strains, Phase II (KMG-II): from individual species to whole genera.</title>
        <authorList>
            <person name="Goeker M."/>
        </authorList>
    </citation>
    <scope>NUCLEOTIDE SEQUENCE [LARGE SCALE GENOMIC DNA]</scope>
    <source>
        <strain evidence="5 6">DSM 45499</strain>
    </source>
</reference>